<dbReference type="PROSITE" id="PS51186">
    <property type="entry name" value="GNAT"/>
    <property type="match status" value="1"/>
</dbReference>
<dbReference type="Proteomes" id="UP001226762">
    <property type="component" value="Unassembled WGS sequence"/>
</dbReference>
<dbReference type="Pfam" id="PF00583">
    <property type="entry name" value="Acetyltransf_1"/>
    <property type="match status" value="1"/>
</dbReference>
<reference evidence="4" key="2">
    <citation type="submission" date="2023-02" db="EMBL/GenBank/DDBJ databases">
        <title>'Rhodoalgimonas zhirmunskyi' gen. nov., isolated from a red alga.</title>
        <authorList>
            <person name="Nedashkovskaya O.I."/>
            <person name="Otstavnykh N.Y."/>
            <person name="Bystritskaya E.P."/>
            <person name="Balabanova L.A."/>
            <person name="Isaeva M.P."/>
        </authorList>
    </citation>
    <scope>NUCLEOTIDE SEQUENCE</scope>
    <source>
        <strain evidence="4">KCTC 52189</strain>
    </source>
</reference>
<keyword evidence="2" id="KW-0012">Acyltransferase</keyword>
<evidence type="ECO:0000259" key="3">
    <source>
        <dbReference type="PROSITE" id="PS51186"/>
    </source>
</evidence>
<dbReference type="RefSeq" id="WP_306735292.1">
    <property type="nucleotide sequence ID" value="NZ_JANHAX010000002.1"/>
</dbReference>
<feature type="domain" description="N-acetyltransferase" evidence="3">
    <location>
        <begin position="4"/>
        <end position="166"/>
    </location>
</feature>
<dbReference type="InterPro" id="IPR050832">
    <property type="entry name" value="Bact_Acetyltransf"/>
</dbReference>
<evidence type="ECO:0000313" key="4">
    <source>
        <dbReference type="EMBL" id="MDQ2090026.1"/>
    </source>
</evidence>
<proteinExistence type="predicted"/>
<keyword evidence="5" id="KW-1185">Reference proteome</keyword>
<evidence type="ECO:0000256" key="2">
    <source>
        <dbReference type="ARBA" id="ARBA00023315"/>
    </source>
</evidence>
<dbReference type="InterPro" id="IPR016181">
    <property type="entry name" value="Acyl_CoA_acyltransferase"/>
</dbReference>
<organism evidence="4 5">
    <name type="scientific">Marimonas arenosa</name>
    <dbReference type="NCBI Taxonomy" id="1795305"/>
    <lineage>
        <taxon>Bacteria</taxon>
        <taxon>Pseudomonadati</taxon>
        <taxon>Pseudomonadota</taxon>
        <taxon>Alphaproteobacteria</taxon>
        <taxon>Rhodobacterales</taxon>
        <taxon>Paracoccaceae</taxon>
        <taxon>Marimonas</taxon>
    </lineage>
</organism>
<dbReference type="GO" id="GO:0016747">
    <property type="term" value="F:acyltransferase activity, transferring groups other than amino-acyl groups"/>
    <property type="evidence" value="ECO:0007669"/>
    <property type="project" value="InterPro"/>
</dbReference>
<sequence>MPDLIIRSARSRDRASIGNVLARSYGTLLAADYPEVLLQEVLPILTRVRPELLAQPGYLVAERAGRVAAVGGWTPAAPQGGSGGEDVGHVRHVACDPECLRQGVTRALMLAAIAQARAAGMRLLCCLSTRTAVPFYHALGFEGAAEIELRLRPGLFFPAVDMRRCL</sequence>
<dbReference type="Gene3D" id="3.40.630.30">
    <property type="match status" value="1"/>
</dbReference>
<comment type="caution">
    <text evidence="4">The sequence shown here is derived from an EMBL/GenBank/DDBJ whole genome shotgun (WGS) entry which is preliminary data.</text>
</comment>
<dbReference type="InterPro" id="IPR000182">
    <property type="entry name" value="GNAT_dom"/>
</dbReference>
<keyword evidence="1" id="KW-0808">Transferase</keyword>
<dbReference type="PANTHER" id="PTHR43877">
    <property type="entry name" value="AMINOALKYLPHOSPHONATE N-ACETYLTRANSFERASE-RELATED-RELATED"/>
    <property type="match status" value="1"/>
</dbReference>
<accession>A0AAE3WBR3</accession>
<name>A0AAE3WBR3_9RHOB</name>
<evidence type="ECO:0000256" key="1">
    <source>
        <dbReference type="ARBA" id="ARBA00022679"/>
    </source>
</evidence>
<gene>
    <name evidence="4" type="ORF">NO357_08970</name>
</gene>
<dbReference type="AlphaFoldDB" id="A0AAE3WBR3"/>
<protein>
    <submittedName>
        <fullName evidence="4">GNAT family N-acetyltransferase</fullName>
    </submittedName>
</protein>
<evidence type="ECO:0000313" key="5">
    <source>
        <dbReference type="Proteomes" id="UP001226762"/>
    </source>
</evidence>
<reference evidence="4" key="1">
    <citation type="submission" date="2022-07" db="EMBL/GenBank/DDBJ databases">
        <authorList>
            <person name="Otstavnykh N."/>
            <person name="Isaeva M."/>
            <person name="Bystritskaya E."/>
        </authorList>
    </citation>
    <scope>NUCLEOTIDE SEQUENCE</scope>
    <source>
        <strain evidence="4">KCTC 52189</strain>
    </source>
</reference>
<dbReference type="EMBL" id="JANHAX010000002">
    <property type="protein sequence ID" value="MDQ2090026.1"/>
    <property type="molecule type" value="Genomic_DNA"/>
</dbReference>
<dbReference type="SUPFAM" id="SSF55729">
    <property type="entry name" value="Acyl-CoA N-acyltransferases (Nat)"/>
    <property type="match status" value="1"/>
</dbReference>